<dbReference type="SUPFAM" id="SSF82861">
    <property type="entry name" value="Mechanosensitive channel protein MscS (YggB), transmembrane region"/>
    <property type="match status" value="1"/>
</dbReference>
<evidence type="ECO:0000259" key="10">
    <source>
        <dbReference type="Pfam" id="PF21088"/>
    </source>
</evidence>
<feature type="transmembrane region" description="Helical" evidence="7">
    <location>
        <begin position="62"/>
        <end position="80"/>
    </location>
</feature>
<name>A0A7W9B490_9SPHN</name>
<evidence type="ECO:0000256" key="1">
    <source>
        <dbReference type="ARBA" id="ARBA00004651"/>
    </source>
</evidence>
<comment type="subunit">
    <text evidence="7">Homoheptamer.</text>
</comment>
<keyword evidence="7" id="KW-0813">Transport</keyword>
<keyword evidence="7" id="KW-0406">Ion transport</keyword>
<evidence type="ECO:0000256" key="2">
    <source>
        <dbReference type="ARBA" id="ARBA00008017"/>
    </source>
</evidence>
<keyword evidence="12" id="KW-1185">Reference proteome</keyword>
<dbReference type="Gene3D" id="1.10.287.1260">
    <property type="match status" value="1"/>
</dbReference>
<comment type="caution">
    <text evidence="7">Lacks conserved residue(s) required for the propagation of feature annotation.</text>
</comment>
<dbReference type="Pfam" id="PF00924">
    <property type="entry name" value="MS_channel_2nd"/>
    <property type="match status" value="1"/>
</dbReference>
<dbReference type="PANTHER" id="PTHR30221:SF1">
    <property type="entry name" value="SMALL-CONDUCTANCE MECHANOSENSITIVE CHANNEL"/>
    <property type="match status" value="1"/>
</dbReference>
<keyword evidence="3" id="KW-1003">Cell membrane</keyword>
<evidence type="ECO:0000256" key="7">
    <source>
        <dbReference type="RuleBase" id="RU369025"/>
    </source>
</evidence>
<comment type="caution">
    <text evidence="11">The sequence shown here is derived from an EMBL/GenBank/DDBJ whole genome shotgun (WGS) entry which is preliminary data.</text>
</comment>
<dbReference type="SUPFAM" id="SSF82689">
    <property type="entry name" value="Mechanosensitive channel protein MscS (YggB), C-terminal domain"/>
    <property type="match status" value="1"/>
</dbReference>
<evidence type="ECO:0000256" key="4">
    <source>
        <dbReference type="ARBA" id="ARBA00022692"/>
    </source>
</evidence>
<feature type="domain" description="Mechanosensitive ion channel MscS C-terminal" evidence="9">
    <location>
        <begin position="182"/>
        <end position="262"/>
    </location>
</feature>
<evidence type="ECO:0000313" key="11">
    <source>
        <dbReference type="EMBL" id="MBB5705968.1"/>
    </source>
</evidence>
<dbReference type="InterPro" id="IPR011014">
    <property type="entry name" value="MscS_channel_TM-2"/>
</dbReference>
<accession>A0A7W9B490</accession>
<comment type="subcellular location">
    <subcellularLocation>
        <location evidence="7">Cell inner membrane</location>
        <topology evidence="7">Multi-pass membrane protein</topology>
    </subcellularLocation>
    <subcellularLocation>
        <location evidence="1">Cell membrane</location>
        <topology evidence="1">Multi-pass membrane protein</topology>
    </subcellularLocation>
</comment>
<keyword evidence="4 7" id="KW-0812">Transmembrane</keyword>
<dbReference type="AlphaFoldDB" id="A0A7W9B490"/>
<reference evidence="11 12" key="1">
    <citation type="submission" date="2020-08" db="EMBL/GenBank/DDBJ databases">
        <title>Genomic Encyclopedia of Type Strains, Phase IV (KMG-IV): sequencing the most valuable type-strain genomes for metagenomic binning, comparative biology and taxonomic classification.</title>
        <authorList>
            <person name="Goeker M."/>
        </authorList>
    </citation>
    <scope>NUCLEOTIDE SEQUENCE [LARGE SCALE GENOMIC DNA]</scope>
    <source>
        <strain evidence="11 12">DSM 27163</strain>
    </source>
</reference>
<protein>
    <recommendedName>
        <fullName evidence="7">Small-conductance mechanosensitive channel</fullName>
    </recommendedName>
</protein>
<keyword evidence="6 7" id="KW-0472">Membrane</keyword>
<dbReference type="Proteomes" id="UP000537161">
    <property type="component" value="Unassembled WGS sequence"/>
</dbReference>
<dbReference type="InterPro" id="IPR023408">
    <property type="entry name" value="MscS_beta-dom_sf"/>
</dbReference>
<dbReference type="InterPro" id="IPR045275">
    <property type="entry name" value="MscS_archaea/bacteria_type"/>
</dbReference>
<feature type="domain" description="Mechanosensitive ion channel MscS" evidence="8">
    <location>
        <begin position="109"/>
        <end position="174"/>
    </location>
</feature>
<evidence type="ECO:0000256" key="6">
    <source>
        <dbReference type="ARBA" id="ARBA00023136"/>
    </source>
</evidence>
<evidence type="ECO:0000259" key="8">
    <source>
        <dbReference type="Pfam" id="PF00924"/>
    </source>
</evidence>
<organism evidence="11 12">
    <name type="scientific">Sphingopyxis panaciterrulae</name>
    <dbReference type="NCBI Taxonomy" id="462372"/>
    <lineage>
        <taxon>Bacteria</taxon>
        <taxon>Pseudomonadati</taxon>
        <taxon>Pseudomonadota</taxon>
        <taxon>Alphaproteobacteria</taxon>
        <taxon>Sphingomonadales</taxon>
        <taxon>Sphingomonadaceae</taxon>
        <taxon>Sphingopyxis</taxon>
    </lineage>
</organism>
<dbReference type="Pfam" id="PF21082">
    <property type="entry name" value="MS_channel_3rd"/>
    <property type="match status" value="1"/>
</dbReference>
<evidence type="ECO:0000313" key="12">
    <source>
        <dbReference type="Proteomes" id="UP000537161"/>
    </source>
</evidence>
<evidence type="ECO:0000259" key="9">
    <source>
        <dbReference type="Pfam" id="PF21082"/>
    </source>
</evidence>
<dbReference type="InterPro" id="IPR010920">
    <property type="entry name" value="LSM_dom_sf"/>
</dbReference>
<dbReference type="InterPro" id="IPR049142">
    <property type="entry name" value="MS_channel_1st"/>
</dbReference>
<dbReference type="GO" id="GO:0005886">
    <property type="term" value="C:plasma membrane"/>
    <property type="evidence" value="ECO:0007669"/>
    <property type="project" value="UniProtKB-SubCell"/>
</dbReference>
<comment type="similarity">
    <text evidence="2 7">Belongs to the MscS (TC 1.A.23) family.</text>
</comment>
<dbReference type="RefSeq" id="WP_184096403.1">
    <property type="nucleotide sequence ID" value="NZ_JACIJH010000002.1"/>
</dbReference>
<feature type="transmembrane region" description="Helical" evidence="7">
    <location>
        <begin position="92"/>
        <end position="120"/>
    </location>
</feature>
<dbReference type="InterPro" id="IPR049278">
    <property type="entry name" value="MS_channel_C"/>
</dbReference>
<dbReference type="Pfam" id="PF21088">
    <property type="entry name" value="MS_channel_1st"/>
    <property type="match status" value="1"/>
</dbReference>
<dbReference type="PANTHER" id="PTHR30221">
    <property type="entry name" value="SMALL-CONDUCTANCE MECHANOSENSITIVE CHANNEL"/>
    <property type="match status" value="1"/>
</dbReference>
<evidence type="ECO:0000256" key="5">
    <source>
        <dbReference type="ARBA" id="ARBA00022989"/>
    </source>
</evidence>
<comment type="function">
    <text evidence="7">Mechanosensitive channel that participates in the regulation of osmotic pressure changes within the cell, opening in response to stretch forces in the membrane lipid bilayer, without the need for other proteins. Contributes to normal resistance to hypoosmotic shock. Forms an ion channel of 1.0 nanosiemens conductance with a slight preference for anions.</text>
</comment>
<feature type="transmembrane region" description="Helical" evidence="7">
    <location>
        <begin position="20"/>
        <end position="41"/>
    </location>
</feature>
<proteinExistence type="inferred from homology"/>
<dbReference type="InterPro" id="IPR011066">
    <property type="entry name" value="MscS_channel_C_sf"/>
</dbReference>
<dbReference type="SUPFAM" id="SSF50182">
    <property type="entry name" value="Sm-like ribonucleoproteins"/>
    <property type="match status" value="1"/>
</dbReference>
<sequence length="292" mass="31659">MSFDLTPDVNPALAGTAVVWGLRILYAAGILAVGLWLAFFISNAVRRQAARHPRIDETLGSFFALVVRYAIIAFVVIAVLQKFGVQTASLVAALGAGALAIGLALQGALGNVASGIIIAFMRPYRIGDFVEINGLEGEVTDLDLFFTQLQTLDDKHVHVPNSQAVSNPIVNFSRDGVRRCIIVFGIGYDDDIDQAVAVIRAILTADPRTASEPPPWIGVDELGEYSVNLSARAWVGIADYFQYRADMLHRVKEAFDREGIDIPYPHAVEMSKGEIELRLPPIKPAPEPHVGA</sequence>
<keyword evidence="5 7" id="KW-1133">Transmembrane helix</keyword>
<dbReference type="InterPro" id="IPR006685">
    <property type="entry name" value="MscS_channel_2nd"/>
</dbReference>
<dbReference type="EMBL" id="JACIJH010000002">
    <property type="protein sequence ID" value="MBB5705968.1"/>
    <property type="molecule type" value="Genomic_DNA"/>
</dbReference>
<evidence type="ECO:0000256" key="3">
    <source>
        <dbReference type="ARBA" id="ARBA00022475"/>
    </source>
</evidence>
<keyword evidence="7" id="KW-0997">Cell inner membrane</keyword>
<gene>
    <name evidence="11" type="ORF">FHR21_001301</name>
</gene>
<dbReference type="Gene3D" id="2.30.30.60">
    <property type="match status" value="1"/>
</dbReference>
<dbReference type="GO" id="GO:0008381">
    <property type="term" value="F:mechanosensitive monoatomic ion channel activity"/>
    <property type="evidence" value="ECO:0007669"/>
    <property type="project" value="InterPro"/>
</dbReference>
<keyword evidence="7" id="KW-0407">Ion channel</keyword>
<feature type="domain" description="Mechanosensitive ion channel transmembrane helices 2/3" evidence="10">
    <location>
        <begin position="66"/>
        <end position="106"/>
    </location>
</feature>
<dbReference type="Gene3D" id="3.30.70.100">
    <property type="match status" value="1"/>
</dbReference>